<evidence type="ECO:0000256" key="5">
    <source>
        <dbReference type="ARBA" id="ARBA00023157"/>
    </source>
</evidence>
<dbReference type="GO" id="GO:0007189">
    <property type="term" value="P:adenylate cyclase-activating G protein-coupled receptor signaling pathway"/>
    <property type="evidence" value="ECO:0007669"/>
    <property type="project" value="TreeGrafter"/>
</dbReference>
<evidence type="ECO:0000256" key="8">
    <source>
        <dbReference type="SAM" id="Phobius"/>
    </source>
</evidence>
<feature type="compositionally biased region" description="Basic and acidic residues" evidence="7">
    <location>
        <begin position="60"/>
        <end position="73"/>
    </location>
</feature>
<dbReference type="EMBL" id="VFJC01000007">
    <property type="protein sequence ID" value="KAB5574839.1"/>
    <property type="molecule type" value="Genomic_DNA"/>
</dbReference>
<dbReference type="GO" id="GO:0010460">
    <property type="term" value="P:positive regulation of heart rate"/>
    <property type="evidence" value="ECO:0007669"/>
    <property type="project" value="TreeGrafter"/>
</dbReference>
<dbReference type="GO" id="GO:0005615">
    <property type="term" value="C:extracellular space"/>
    <property type="evidence" value="ECO:0007669"/>
    <property type="project" value="TreeGrafter"/>
</dbReference>
<keyword evidence="10" id="KW-1185">Reference proteome</keyword>
<sequence>MTEENKASQVEVKMKKVSQSIMFWCLLAAFVPCVISATLPPNSDGEKKLNTELQKKDLCVHNRSSEDSVENRDTGTPVSQNSDQPSGRMKRGCNLLTCSIHDLAYRINQLSNKTNNAPQRKISPCGYGRRRRRSLLRRSTAPAQGEGHLNLSTLQAQRRDSPQKLT</sequence>
<feature type="disulfide bond" evidence="6">
    <location>
        <begin position="93"/>
        <end position="98"/>
    </location>
</feature>
<evidence type="ECO:0000256" key="3">
    <source>
        <dbReference type="ARBA" id="ARBA00022525"/>
    </source>
</evidence>
<dbReference type="GO" id="GO:0003073">
    <property type="term" value="P:regulation of systemic arterial blood pressure"/>
    <property type="evidence" value="ECO:0007669"/>
    <property type="project" value="TreeGrafter"/>
</dbReference>
<proteinExistence type="inferred from homology"/>
<dbReference type="GO" id="GO:0005179">
    <property type="term" value="F:hormone activity"/>
    <property type="evidence" value="ECO:0007669"/>
    <property type="project" value="InterPro"/>
</dbReference>
<dbReference type="Pfam" id="PF00214">
    <property type="entry name" value="Calc_CGRP_IAPP"/>
    <property type="match status" value="1"/>
</dbReference>
<reference evidence="9 10" key="1">
    <citation type="submission" date="2019-06" db="EMBL/GenBank/DDBJ databases">
        <title>A chromosome-scale genome assembly of the striped catfish, Pangasianodon hypophthalmus.</title>
        <authorList>
            <person name="Wen M."/>
            <person name="Zahm M."/>
            <person name="Roques C."/>
            <person name="Cabau C."/>
            <person name="Klopp C."/>
            <person name="Donnadieu C."/>
            <person name="Jouanno E."/>
            <person name="Avarre J.-C."/>
            <person name="Campet M."/>
            <person name="Ha T.T.T."/>
            <person name="Dugue R."/>
            <person name="Lampietro C."/>
            <person name="Louis A."/>
            <person name="Herpin A."/>
            <person name="Echchiki A."/>
            <person name="Berthelot C."/>
            <person name="Parey E."/>
            <person name="Roest-Crollius H."/>
            <person name="Braasch I."/>
            <person name="Postlethwait J."/>
            <person name="Bobe J."/>
            <person name="Montfort J."/>
            <person name="Bouchez O."/>
            <person name="Begum T."/>
            <person name="Schartl M."/>
            <person name="Guiguen Y."/>
        </authorList>
    </citation>
    <scope>NUCLEOTIDE SEQUENCE [LARGE SCALE GENOMIC DNA]</scope>
    <source>
        <strain evidence="9 10">Indonesia</strain>
        <tissue evidence="9">Blood</tissue>
    </source>
</reference>
<feature type="region of interest" description="Disordered" evidence="7">
    <location>
        <begin position="111"/>
        <end position="166"/>
    </location>
</feature>
<gene>
    <name evidence="9" type="ORF">PHYPO_G00213760</name>
</gene>
<dbReference type="PANTHER" id="PTHR23414:SF3">
    <property type="entry name" value="PRO-ADRENOMEDULLIN"/>
    <property type="match status" value="1"/>
</dbReference>
<evidence type="ECO:0000256" key="4">
    <source>
        <dbReference type="ARBA" id="ARBA00022729"/>
    </source>
</evidence>
<comment type="subcellular location">
    <subcellularLocation>
        <location evidence="1">Secreted</location>
    </subcellularLocation>
</comment>
<feature type="region of interest" description="Disordered" evidence="7">
    <location>
        <begin position="60"/>
        <end position="89"/>
    </location>
</feature>
<dbReference type="AlphaFoldDB" id="A0A5N5P5Q6"/>
<name>A0A5N5P5Q6_PANHP</name>
<accession>A0A5N5P5Q6</accession>
<keyword evidence="8" id="KW-0812">Transmembrane</keyword>
<dbReference type="InterPro" id="IPR021116">
    <property type="entry name" value="Calcitonin/adrenomedullin"/>
</dbReference>
<dbReference type="GO" id="GO:0031700">
    <property type="term" value="F:adrenomedullin receptor binding"/>
    <property type="evidence" value="ECO:0007669"/>
    <property type="project" value="TreeGrafter"/>
</dbReference>
<keyword evidence="3" id="KW-0964">Secreted</keyword>
<feature type="compositionally biased region" description="Polar residues" evidence="7">
    <location>
        <begin position="74"/>
        <end position="85"/>
    </location>
</feature>
<comment type="similarity">
    <text evidence="2">Belongs to the adrenomedullin family.</text>
</comment>
<keyword evidence="5 6" id="KW-1015">Disulfide bond</keyword>
<dbReference type="PANTHER" id="PTHR23414">
    <property type="entry name" value="ADRENOMEDULLIN, ADM"/>
    <property type="match status" value="1"/>
</dbReference>
<comment type="caution">
    <text evidence="9">The sequence shown here is derived from an EMBL/GenBank/DDBJ whole genome shotgun (WGS) entry which is preliminary data.</text>
</comment>
<evidence type="ECO:0000256" key="6">
    <source>
        <dbReference type="PIRSR" id="PIRSR621116-50"/>
    </source>
</evidence>
<keyword evidence="8" id="KW-1133">Transmembrane helix</keyword>
<dbReference type="Proteomes" id="UP000327468">
    <property type="component" value="Chromosome 6"/>
</dbReference>
<dbReference type="InterPro" id="IPR051665">
    <property type="entry name" value="Adrenomedullin-reg_peptide"/>
</dbReference>
<feature type="transmembrane region" description="Helical" evidence="8">
    <location>
        <begin position="21"/>
        <end position="39"/>
    </location>
</feature>
<evidence type="ECO:0000313" key="10">
    <source>
        <dbReference type="Proteomes" id="UP000327468"/>
    </source>
</evidence>
<dbReference type="GO" id="GO:1990410">
    <property type="term" value="P:adrenomedullin receptor signaling pathway"/>
    <property type="evidence" value="ECO:0007669"/>
    <property type="project" value="TreeGrafter"/>
</dbReference>
<protein>
    <submittedName>
        <fullName evidence="9">Uncharacterized protein</fullName>
    </submittedName>
</protein>
<evidence type="ECO:0000256" key="2">
    <source>
        <dbReference type="ARBA" id="ARBA00010575"/>
    </source>
</evidence>
<organism evidence="9 10">
    <name type="scientific">Pangasianodon hypophthalmus</name>
    <name type="common">Striped catfish</name>
    <name type="synonym">Helicophagus hypophthalmus</name>
    <dbReference type="NCBI Taxonomy" id="310915"/>
    <lineage>
        <taxon>Eukaryota</taxon>
        <taxon>Metazoa</taxon>
        <taxon>Chordata</taxon>
        <taxon>Craniata</taxon>
        <taxon>Vertebrata</taxon>
        <taxon>Euteleostomi</taxon>
        <taxon>Actinopterygii</taxon>
        <taxon>Neopterygii</taxon>
        <taxon>Teleostei</taxon>
        <taxon>Ostariophysi</taxon>
        <taxon>Siluriformes</taxon>
        <taxon>Pangasiidae</taxon>
        <taxon>Pangasianodon</taxon>
    </lineage>
</organism>
<feature type="compositionally biased region" description="Basic and acidic residues" evidence="7">
    <location>
        <begin position="157"/>
        <end position="166"/>
    </location>
</feature>
<evidence type="ECO:0000256" key="7">
    <source>
        <dbReference type="SAM" id="MobiDB-lite"/>
    </source>
</evidence>
<evidence type="ECO:0000313" key="9">
    <source>
        <dbReference type="EMBL" id="KAB5574839.1"/>
    </source>
</evidence>
<evidence type="ECO:0000256" key="1">
    <source>
        <dbReference type="ARBA" id="ARBA00004613"/>
    </source>
</evidence>
<keyword evidence="8" id="KW-0472">Membrane</keyword>
<keyword evidence="4" id="KW-0732">Signal</keyword>